<gene>
    <name evidence="8" type="ORF">QTP70_021923</name>
</gene>
<name>A0AAE0QQT4_9TELE</name>
<evidence type="ECO:0000259" key="7">
    <source>
        <dbReference type="Pfam" id="PF01593"/>
    </source>
</evidence>
<dbReference type="InterPro" id="IPR002937">
    <property type="entry name" value="Amino_oxidase"/>
</dbReference>
<evidence type="ECO:0000313" key="9">
    <source>
        <dbReference type="Proteomes" id="UP001274896"/>
    </source>
</evidence>
<reference evidence="8" key="1">
    <citation type="submission" date="2023-06" db="EMBL/GenBank/DDBJ databases">
        <title>Male Hemibagrus guttatus genome.</title>
        <authorList>
            <person name="Bian C."/>
        </authorList>
    </citation>
    <scope>NUCLEOTIDE SEQUENCE</scope>
    <source>
        <strain evidence="8">Male_cb2023</strain>
        <tissue evidence="8">Muscle</tissue>
    </source>
</reference>
<evidence type="ECO:0000256" key="5">
    <source>
        <dbReference type="ARBA" id="ARBA00022857"/>
    </source>
</evidence>
<keyword evidence="3" id="KW-0732">Signal</keyword>
<evidence type="ECO:0000256" key="2">
    <source>
        <dbReference type="ARBA" id="ARBA00022630"/>
    </source>
</evidence>
<sequence length="649" mass="72886">MWLLVLLMWFLVWAGGTYWYLFGKPSPFSLESVRPPGPLELDREKRSKILKQGFRKEKVPENLDAIVIGSGIGGMTAAATLAKLGKRVLVLEQHDQAGGCCHTFTEKGFEFDVGLHYIGQLHENSLFKIIMDQITEGQLQFVELDKHFDTLVIGSGEKIRKYTIYSGKTEMEEHLKAQFPDDTKAVEEFFKIMKISASKTHLLAALKLIPQWMALFLLKSGIADLCSSIFHLVGTNATAVANSLTSNKDLHIIFNYFFYGVPPKQSSSVINLLMLHHYKRGAYYPKGGASEIPFHIAKVIQKYGGRVLVRAPVNHILVNSKGAAYDTTASARISACLVDISSWMTAHQLKLNPSKTELLIIPGVTVKKDQEDVEVQAPVIISNCGVFNTFQKLLPAHIQTKPEIQKRVNMMRPGRGCLLVFSGFDATQEGLGINSTNTWLFKSNDMDAMMDEFFSMGKDEAPDNIPMMYLTFPSAKDPTSKIRHPGKSCMTMLLMVKYEWFEEWKDAPVRKRGDDYLAYKMRFANNAFDWACSQFPKLRDKLVFQEVSTPLSNAHYLGSYLGAMYSAEQNLERFQVEAMARNRCDTPVKNLFISGQDVFSSGIAGALHGGLLCASTVLKHIVYIDLLMLKKKLKRKKASGADEQVKKRL</sequence>
<dbReference type="GO" id="GO:0016491">
    <property type="term" value="F:oxidoreductase activity"/>
    <property type="evidence" value="ECO:0007669"/>
    <property type="project" value="InterPro"/>
</dbReference>
<dbReference type="Proteomes" id="UP001274896">
    <property type="component" value="Unassembled WGS sequence"/>
</dbReference>
<proteinExistence type="inferred from homology"/>
<dbReference type="Pfam" id="PF01593">
    <property type="entry name" value="Amino_oxidase"/>
    <property type="match status" value="1"/>
</dbReference>
<keyword evidence="9" id="KW-1185">Reference proteome</keyword>
<dbReference type="EMBL" id="JAUCMX010000012">
    <property type="protein sequence ID" value="KAK3529228.1"/>
    <property type="molecule type" value="Genomic_DNA"/>
</dbReference>
<evidence type="ECO:0000256" key="6">
    <source>
        <dbReference type="ARBA" id="ARBA00023027"/>
    </source>
</evidence>
<dbReference type="PANTHER" id="PTHR46091">
    <property type="entry name" value="BLR7054 PROTEIN"/>
    <property type="match status" value="1"/>
</dbReference>
<organism evidence="8 9">
    <name type="scientific">Hemibagrus guttatus</name>
    <dbReference type="NCBI Taxonomy" id="175788"/>
    <lineage>
        <taxon>Eukaryota</taxon>
        <taxon>Metazoa</taxon>
        <taxon>Chordata</taxon>
        <taxon>Craniata</taxon>
        <taxon>Vertebrata</taxon>
        <taxon>Euteleostomi</taxon>
        <taxon>Actinopterygii</taxon>
        <taxon>Neopterygii</taxon>
        <taxon>Teleostei</taxon>
        <taxon>Ostariophysi</taxon>
        <taxon>Siluriformes</taxon>
        <taxon>Bagridae</taxon>
        <taxon>Hemibagrus</taxon>
    </lineage>
</organism>
<accession>A0AAE0QQT4</accession>
<dbReference type="AlphaFoldDB" id="A0AAE0QQT4"/>
<evidence type="ECO:0000256" key="3">
    <source>
        <dbReference type="ARBA" id="ARBA00022729"/>
    </source>
</evidence>
<dbReference type="PANTHER" id="PTHR46091:SF2">
    <property type="entry name" value="AMINE OXIDASE DOMAIN-CONTAINING PROTEIN"/>
    <property type="match status" value="1"/>
</dbReference>
<evidence type="ECO:0000313" key="8">
    <source>
        <dbReference type="EMBL" id="KAK3529228.1"/>
    </source>
</evidence>
<keyword evidence="6" id="KW-0520">NAD</keyword>
<dbReference type="InterPro" id="IPR036188">
    <property type="entry name" value="FAD/NAD-bd_sf"/>
</dbReference>
<evidence type="ECO:0000256" key="4">
    <source>
        <dbReference type="ARBA" id="ARBA00022827"/>
    </source>
</evidence>
<keyword evidence="5" id="KW-0521">NADP</keyword>
<comment type="caution">
    <text evidence="8">The sequence shown here is derived from an EMBL/GenBank/DDBJ whole genome shotgun (WGS) entry which is preliminary data.</text>
</comment>
<dbReference type="InterPro" id="IPR052206">
    <property type="entry name" value="Retinol_saturase"/>
</dbReference>
<dbReference type="SUPFAM" id="SSF51905">
    <property type="entry name" value="FAD/NAD(P)-binding domain"/>
    <property type="match status" value="1"/>
</dbReference>
<comment type="similarity">
    <text evidence="1">Belongs to the carotenoid/retinoid oxidoreductase family. CrtISO subfamily.</text>
</comment>
<keyword evidence="2" id="KW-0285">Flavoprotein</keyword>
<keyword evidence="4" id="KW-0274">FAD</keyword>
<evidence type="ECO:0000256" key="1">
    <source>
        <dbReference type="ARBA" id="ARBA00005855"/>
    </source>
</evidence>
<dbReference type="Gene3D" id="3.50.50.60">
    <property type="entry name" value="FAD/NAD(P)-binding domain"/>
    <property type="match status" value="2"/>
</dbReference>
<feature type="domain" description="Amine oxidase" evidence="7">
    <location>
        <begin position="72"/>
        <end position="330"/>
    </location>
</feature>
<protein>
    <recommendedName>
        <fullName evidence="7">Amine oxidase domain-containing protein</fullName>
    </recommendedName>
</protein>